<dbReference type="Pfam" id="PF07992">
    <property type="entry name" value="Pyr_redox_2"/>
    <property type="match status" value="1"/>
</dbReference>
<sequence>MTDEFDVVVVGAGPAGENVAGRVVRGGLSAAVVEEELAGGECSYWACIPSKALLRPVELAAE</sequence>
<dbReference type="InterPro" id="IPR023753">
    <property type="entry name" value="FAD/NAD-binding_dom"/>
</dbReference>
<dbReference type="Gene3D" id="3.50.50.60">
    <property type="entry name" value="FAD/NAD(P)-binding domain"/>
    <property type="match status" value="1"/>
</dbReference>
<evidence type="ECO:0000313" key="4">
    <source>
        <dbReference type="Proteomes" id="UP001597024"/>
    </source>
</evidence>
<evidence type="ECO:0000313" key="3">
    <source>
        <dbReference type="EMBL" id="MFD0891957.1"/>
    </source>
</evidence>
<comment type="caution">
    <text evidence="3">The sequence shown here is derived from an EMBL/GenBank/DDBJ whole genome shotgun (WGS) entry which is preliminary data.</text>
</comment>
<dbReference type="PRINTS" id="PR00411">
    <property type="entry name" value="PNDRDTASEI"/>
</dbReference>
<dbReference type="SUPFAM" id="SSF51905">
    <property type="entry name" value="FAD/NAD(P)-binding domain"/>
    <property type="match status" value="1"/>
</dbReference>
<reference evidence="4" key="1">
    <citation type="journal article" date="2019" name="Int. J. Syst. Evol. Microbiol.">
        <title>The Global Catalogue of Microorganisms (GCM) 10K type strain sequencing project: providing services to taxonomists for standard genome sequencing and annotation.</title>
        <authorList>
            <consortium name="The Broad Institute Genomics Platform"/>
            <consortium name="The Broad Institute Genome Sequencing Center for Infectious Disease"/>
            <person name="Wu L."/>
            <person name="Ma J."/>
        </authorList>
    </citation>
    <scope>NUCLEOTIDE SEQUENCE [LARGE SCALE GENOMIC DNA]</scope>
    <source>
        <strain evidence="4">CCUG 62974</strain>
    </source>
</reference>
<dbReference type="PANTHER" id="PTHR22912:SF151">
    <property type="entry name" value="DIHYDROLIPOYL DEHYDROGENASE, MITOCHONDRIAL"/>
    <property type="match status" value="1"/>
</dbReference>
<proteinExistence type="inferred from homology"/>
<feature type="domain" description="FAD/NAD(P)-binding" evidence="2">
    <location>
        <begin position="5"/>
        <end position="56"/>
    </location>
</feature>
<accession>A0ABW3E923</accession>
<dbReference type="EMBL" id="JBHTHX010003631">
    <property type="protein sequence ID" value="MFD0891957.1"/>
    <property type="molecule type" value="Genomic_DNA"/>
</dbReference>
<evidence type="ECO:0000259" key="2">
    <source>
        <dbReference type="Pfam" id="PF07992"/>
    </source>
</evidence>
<dbReference type="PANTHER" id="PTHR22912">
    <property type="entry name" value="DISULFIDE OXIDOREDUCTASE"/>
    <property type="match status" value="1"/>
</dbReference>
<name>A0ABW3E923_9ACTN</name>
<feature type="non-terminal residue" evidence="3">
    <location>
        <position position="62"/>
    </location>
</feature>
<keyword evidence="4" id="KW-1185">Reference proteome</keyword>
<dbReference type="InterPro" id="IPR036188">
    <property type="entry name" value="FAD/NAD-bd_sf"/>
</dbReference>
<protein>
    <submittedName>
        <fullName evidence="3">FAD-dependent oxidoreductase</fullName>
    </submittedName>
</protein>
<gene>
    <name evidence="3" type="ORF">ACFQ08_46015</name>
</gene>
<evidence type="ECO:0000256" key="1">
    <source>
        <dbReference type="ARBA" id="ARBA00007532"/>
    </source>
</evidence>
<organism evidence="3 4">
    <name type="scientific">Streptosporangium algeriense</name>
    <dbReference type="NCBI Taxonomy" id="1682748"/>
    <lineage>
        <taxon>Bacteria</taxon>
        <taxon>Bacillati</taxon>
        <taxon>Actinomycetota</taxon>
        <taxon>Actinomycetes</taxon>
        <taxon>Streptosporangiales</taxon>
        <taxon>Streptosporangiaceae</taxon>
        <taxon>Streptosporangium</taxon>
    </lineage>
</organism>
<comment type="similarity">
    <text evidence="1">Belongs to the class-I pyridine nucleotide-disulfide oxidoreductase family.</text>
</comment>
<dbReference type="InterPro" id="IPR050151">
    <property type="entry name" value="Class-I_Pyr_Nuc-Dis_Oxidored"/>
</dbReference>
<dbReference type="Proteomes" id="UP001597024">
    <property type="component" value="Unassembled WGS sequence"/>
</dbReference>